<protein>
    <recommendedName>
        <fullName evidence="2">DNA-directed DNA polymerase</fullName>
        <ecNumber evidence="2">2.7.7.7</ecNumber>
    </recommendedName>
</protein>
<keyword evidence="8" id="KW-0862">Zinc</keyword>
<dbReference type="EMBL" id="UOEC01000028">
    <property type="protein sequence ID" value="VAV87408.1"/>
    <property type="molecule type" value="Genomic_DNA"/>
</dbReference>
<dbReference type="CDD" id="cd18137">
    <property type="entry name" value="HLD_clamp_pol_III_gamma_tau"/>
    <property type="match status" value="1"/>
</dbReference>
<organism evidence="13">
    <name type="scientific">hydrothermal vent metagenome</name>
    <dbReference type="NCBI Taxonomy" id="652676"/>
    <lineage>
        <taxon>unclassified sequences</taxon>
        <taxon>metagenomes</taxon>
        <taxon>ecological metagenomes</taxon>
    </lineage>
</organism>
<evidence type="ECO:0000256" key="10">
    <source>
        <dbReference type="ARBA" id="ARBA00022932"/>
    </source>
</evidence>
<dbReference type="FunFam" id="1.20.272.10:FF:000003">
    <property type="entry name" value="DNA polymerase III subunit gamma/tau"/>
    <property type="match status" value="1"/>
</dbReference>
<dbReference type="PANTHER" id="PTHR11669:SF0">
    <property type="entry name" value="PROTEIN STICHEL-LIKE 2"/>
    <property type="match status" value="1"/>
</dbReference>
<dbReference type="GO" id="GO:0005524">
    <property type="term" value="F:ATP binding"/>
    <property type="evidence" value="ECO:0007669"/>
    <property type="project" value="UniProtKB-KW"/>
</dbReference>
<keyword evidence="7" id="KW-0547">Nucleotide-binding</keyword>
<dbReference type="Gene3D" id="1.10.8.60">
    <property type="match status" value="1"/>
</dbReference>
<dbReference type="GO" id="GO:0003887">
    <property type="term" value="F:DNA-directed DNA polymerase activity"/>
    <property type="evidence" value="ECO:0007669"/>
    <property type="project" value="UniProtKB-KW"/>
</dbReference>
<evidence type="ECO:0000256" key="3">
    <source>
        <dbReference type="ARBA" id="ARBA00022679"/>
    </source>
</evidence>
<keyword evidence="3 13" id="KW-0808">Transferase</keyword>
<feature type="domain" description="AAA+ ATPase" evidence="12">
    <location>
        <begin position="54"/>
        <end position="201"/>
    </location>
</feature>
<dbReference type="GO" id="GO:0009360">
    <property type="term" value="C:DNA polymerase III complex"/>
    <property type="evidence" value="ECO:0007669"/>
    <property type="project" value="InterPro"/>
</dbReference>
<keyword evidence="10" id="KW-0239">DNA-directed DNA polymerase</keyword>
<evidence type="ECO:0000256" key="1">
    <source>
        <dbReference type="ARBA" id="ARBA00006360"/>
    </source>
</evidence>
<dbReference type="NCBIfam" id="NF006585">
    <property type="entry name" value="PRK09111.1"/>
    <property type="match status" value="1"/>
</dbReference>
<dbReference type="Pfam" id="PF22608">
    <property type="entry name" value="DNAX_ATPase_lid"/>
    <property type="match status" value="1"/>
</dbReference>
<dbReference type="Gene3D" id="3.40.50.300">
    <property type="entry name" value="P-loop containing nucleotide triphosphate hydrolases"/>
    <property type="match status" value="1"/>
</dbReference>
<dbReference type="Pfam" id="PF12169">
    <property type="entry name" value="DNA_pol3_gamma3"/>
    <property type="match status" value="1"/>
</dbReference>
<evidence type="ECO:0000256" key="2">
    <source>
        <dbReference type="ARBA" id="ARBA00012417"/>
    </source>
</evidence>
<dbReference type="InterPro" id="IPR045085">
    <property type="entry name" value="HLD_clamp_pol_III_gamma_tau"/>
</dbReference>
<dbReference type="Pfam" id="PF12362">
    <property type="entry name" value="DUF3646"/>
    <property type="match status" value="1"/>
</dbReference>
<dbReference type="FunFam" id="1.10.8.60:FF:000013">
    <property type="entry name" value="DNA polymerase III subunit gamma/tau"/>
    <property type="match status" value="1"/>
</dbReference>
<dbReference type="FunFam" id="3.40.50.300:FF:000014">
    <property type="entry name" value="DNA polymerase III subunit gamma/tau"/>
    <property type="match status" value="1"/>
</dbReference>
<accession>A0A3B0RGY1</accession>
<dbReference type="SUPFAM" id="SSF52540">
    <property type="entry name" value="P-loop containing nucleoside triphosphate hydrolases"/>
    <property type="match status" value="1"/>
</dbReference>
<sequence>MADPTSDQNQKTQSDSPPAYRVLARKYRPSTFDELLGQDAMVQTLTNAFKTNRIAQAYMLTGVRGVGKTTTARLIARALNYVEPGKESQPTTDFSEPGEHCQAIMESRHVDVIEMDAASKTGIDDVREIIESVRYKPVSAPYKVYIIDEVHMLSKQAFNALLKTLEEPPEHVKFVFATTEIRKVPITVLSRCQRFDLRRFDTTLLIEHFGNIAKQENVEIDDEALQLIARAAEGSVRDGLSLLDQAIAYGGNAVKSVDVQNMLGLVDRGRVVDLFEAVMKGDIAGALAEVREQYNYGADPHAMLNDFAGFVHWVTRIKVIPTSSDDAAFSEVERTRGKEFAKNLTMPVLTRAWQMALKGLGEVATSPDAILAVEMVFIRLAYASQLPNPGELVKKLKDQPGEPAAKPTAVAAPVDNHNVVAMAPQPVAPATDRQLAVKAQIAEPPHGNDPQSSQAPQAEFSSFQHIVDLVSKMRDIKLKTVLETKVRPIKVSDGKIEIALEPGTSQGLAGELSRKMEAWTNRRWMVLIAREGGADPLHRQREDARDTVFKQARSHPVVQSVFEKFPGAEIVDVSDLTLDAGVADDLPDEQTE</sequence>
<evidence type="ECO:0000256" key="11">
    <source>
        <dbReference type="ARBA" id="ARBA00049244"/>
    </source>
</evidence>
<keyword evidence="6" id="KW-0479">Metal-binding</keyword>
<dbReference type="GO" id="GO:0003677">
    <property type="term" value="F:DNA binding"/>
    <property type="evidence" value="ECO:0007669"/>
    <property type="project" value="InterPro"/>
</dbReference>
<evidence type="ECO:0000256" key="9">
    <source>
        <dbReference type="ARBA" id="ARBA00022840"/>
    </source>
</evidence>
<keyword evidence="4 13" id="KW-0548">Nucleotidyltransferase</keyword>
<evidence type="ECO:0000256" key="4">
    <source>
        <dbReference type="ARBA" id="ARBA00022695"/>
    </source>
</evidence>
<dbReference type="SUPFAM" id="SSF48019">
    <property type="entry name" value="post-AAA+ oligomerization domain-like"/>
    <property type="match status" value="1"/>
</dbReference>
<evidence type="ECO:0000259" key="12">
    <source>
        <dbReference type="SMART" id="SM00382"/>
    </source>
</evidence>
<dbReference type="CDD" id="cd00009">
    <property type="entry name" value="AAA"/>
    <property type="match status" value="1"/>
</dbReference>
<evidence type="ECO:0000256" key="6">
    <source>
        <dbReference type="ARBA" id="ARBA00022723"/>
    </source>
</evidence>
<dbReference type="InterPro" id="IPR008921">
    <property type="entry name" value="DNA_pol3_clamp-load_cplx_C"/>
</dbReference>
<dbReference type="InterPro" id="IPR050238">
    <property type="entry name" value="DNA_Rep/Repair_Clamp_Loader"/>
</dbReference>
<dbReference type="GO" id="GO:0046872">
    <property type="term" value="F:metal ion binding"/>
    <property type="evidence" value="ECO:0007669"/>
    <property type="project" value="UniProtKB-KW"/>
</dbReference>
<dbReference type="Gene3D" id="1.20.272.10">
    <property type="match status" value="1"/>
</dbReference>
<dbReference type="InterPro" id="IPR027417">
    <property type="entry name" value="P-loop_NTPase"/>
</dbReference>
<dbReference type="EC" id="2.7.7.7" evidence="2"/>
<dbReference type="PANTHER" id="PTHR11669">
    <property type="entry name" value="REPLICATION FACTOR C / DNA POLYMERASE III GAMMA-TAU SUBUNIT"/>
    <property type="match status" value="1"/>
</dbReference>
<comment type="catalytic activity">
    <reaction evidence="11">
        <text>DNA(n) + a 2'-deoxyribonucleoside 5'-triphosphate = DNA(n+1) + diphosphate</text>
        <dbReference type="Rhea" id="RHEA:22508"/>
        <dbReference type="Rhea" id="RHEA-COMP:17339"/>
        <dbReference type="Rhea" id="RHEA-COMP:17340"/>
        <dbReference type="ChEBI" id="CHEBI:33019"/>
        <dbReference type="ChEBI" id="CHEBI:61560"/>
        <dbReference type="ChEBI" id="CHEBI:173112"/>
        <dbReference type="EC" id="2.7.7.7"/>
    </reaction>
</comment>
<comment type="similarity">
    <text evidence="1">Belongs to the DnaX/STICHEL family.</text>
</comment>
<gene>
    <name evidence="13" type="ORF">MNBD_ALPHA08-1302</name>
</gene>
<evidence type="ECO:0000256" key="8">
    <source>
        <dbReference type="ARBA" id="ARBA00022833"/>
    </source>
</evidence>
<name>A0A3B0RGY1_9ZZZZ</name>
<reference evidence="13" key="1">
    <citation type="submission" date="2018-06" db="EMBL/GenBank/DDBJ databases">
        <authorList>
            <person name="Zhirakovskaya E."/>
        </authorList>
    </citation>
    <scope>NUCLEOTIDE SEQUENCE</scope>
</reference>
<dbReference type="InterPro" id="IPR022107">
    <property type="entry name" value="DNA_pol_III_gamma/tau_C"/>
</dbReference>
<evidence type="ECO:0000256" key="7">
    <source>
        <dbReference type="ARBA" id="ARBA00022741"/>
    </source>
</evidence>
<evidence type="ECO:0000256" key="5">
    <source>
        <dbReference type="ARBA" id="ARBA00022705"/>
    </source>
</evidence>
<dbReference type="InterPro" id="IPR012763">
    <property type="entry name" value="DNA_pol_III_sug/sutau_N"/>
</dbReference>
<dbReference type="SMART" id="SM00382">
    <property type="entry name" value="AAA"/>
    <property type="match status" value="1"/>
</dbReference>
<evidence type="ECO:0000313" key="13">
    <source>
        <dbReference type="EMBL" id="VAV87408.1"/>
    </source>
</evidence>
<dbReference type="NCBIfam" id="TIGR02397">
    <property type="entry name" value="dnaX_nterm"/>
    <property type="match status" value="1"/>
</dbReference>
<dbReference type="InterPro" id="IPR003593">
    <property type="entry name" value="AAA+_ATPase"/>
</dbReference>
<proteinExistence type="inferred from homology"/>
<keyword evidence="5" id="KW-0235">DNA replication</keyword>
<dbReference type="GO" id="GO:0006261">
    <property type="term" value="P:DNA-templated DNA replication"/>
    <property type="evidence" value="ECO:0007669"/>
    <property type="project" value="TreeGrafter"/>
</dbReference>
<dbReference type="InterPro" id="IPR022754">
    <property type="entry name" value="DNA_pol_III_gamma-3"/>
</dbReference>
<dbReference type="Pfam" id="PF13177">
    <property type="entry name" value="DNA_pol3_delta2"/>
    <property type="match status" value="1"/>
</dbReference>
<dbReference type="AlphaFoldDB" id="A0A3B0RGY1"/>
<keyword evidence="9" id="KW-0067">ATP-binding</keyword>